<feature type="domain" description="Protein kinase" evidence="5">
    <location>
        <begin position="11"/>
        <end position="273"/>
    </location>
</feature>
<keyword evidence="4" id="KW-0067">ATP-binding</keyword>
<evidence type="ECO:0000256" key="4">
    <source>
        <dbReference type="ARBA" id="ARBA00022840"/>
    </source>
</evidence>
<reference evidence="6 7" key="1">
    <citation type="journal article" date="2016" name="Microbes Environ.">
        <title>Phylogenetically diverse aerobic anoxygenic phototrophic bacteria isolated from epilithic biofilms in Tama river, Japan.</title>
        <authorList>
            <person name="Hirose S."/>
            <person name="Matsuura K."/>
            <person name="Haruta S."/>
        </authorList>
    </citation>
    <scope>NUCLEOTIDE SEQUENCE [LARGE SCALE GENOMIC DNA]</scope>
    <source>
        <strain evidence="6 7">S08</strain>
    </source>
</reference>
<dbReference type="InterPro" id="IPR000719">
    <property type="entry name" value="Prot_kinase_dom"/>
</dbReference>
<accession>A0ABM7Y7N4</accession>
<dbReference type="Pfam" id="PF00582">
    <property type="entry name" value="Usp"/>
    <property type="match status" value="1"/>
</dbReference>
<dbReference type="PANTHER" id="PTHR43289">
    <property type="entry name" value="MITOGEN-ACTIVATED PROTEIN KINASE KINASE KINASE 20-RELATED"/>
    <property type="match status" value="1"/>
</dbReference>
<keyword evidence="1" id="KW-0808">Transferase</keyword>
<dbReference type="PANTHER" id="PTHR43289:SF34">
    <property type="entry name" value="SERINE_THREONINE-PROTEIN KINASE YBDM-RELATED"/>
    <property type="match status" value="1"/>
</dbReference>
<dbReference type="GO" id="GO:0004674">
    <property type="term" value="F:protein serine/threonine kinase activity"/>
    <property type="evidence" value="ECO:0007669"/>
    <property type="project" value="UniProtKB-KW"/>
</dbReference>
<dbReference type="Gene3D" id="1.10.510.10">
    <property type="entry name" value="Transferase(Phosphotransferase) domain 1"/>
    <property type="match status" value="1"/>
</dbReference>
<dbReference type="SUPFAM" id="SSF56112">
    <property type="entry name" value="Protein kinase-like (PK-like)"/>
    <property type="match status" value="1"/>
</dbReference>
<evidence type="ECO:0000313" key="6">
    <source>
        <dbReference type="EMBL" id="BDG73947.1"/>
    </source>
</evidence>
<keyword evidence="6" id="KW-0723">Serine/threonine-protein kinase</keyword>
<sequence>MPRSGTVLDGFEVGERLHEGGMAMLYRAARPGDDTPMLMKVPRLREGEDPAAIVSFEMEQLIMPRLSGPHVPRFIAMGGFEADPYIVMERIEGPALSARLRELPLPPEEVAAIGAAIADALDDLHGQHVVHLDVKPANILFRPDGTAVMVDFGLARHDRLPDLMAEEFRLPYGSTPYMAPEQAMGIRHEPRSDLFALGAVLYQLATADTPFGEPQHLKAVKRRLWRDPVPPRRRRPAIPPWLQEIILRCLEVNPDRRPPTAAQLAFDLRHPDQVALTDRARRLRRDGFLTVLRRRLRPEPPGLRRGGAARQIAVSPILAIAIDTSGTDDTLADALRNQAQKMLASRPGARLACLNVLKSNLIAMDSTLDDAGRNRHVQRLLELRHWAAPLGLAEGRVTFHVLEAADVAGAILDYARANRVDHVVLGAREASFSRRVLGSVSAQVAGEAPCSVTVVRRRRADAAPPA</sequence>
<dbReference type="Gene3D" id="3.30.200.20">
    <property type="entry name" value="Phosphorylase Kinase, domain 1"/>
    <property type="match status" value="1"/>
</dbReference>
<dbReference type="InterPro" id="IPR006016">
    <property type="entry name" value="UspA"/>
</dbReference>
<evidence type="ECO:0000256" key="2">
    <source>
        <dbReference type="ARBA" id="ARBA00022741"/>
    </source>
</evidence>
<evidence type="ECO:0000259" key="5">
    <source>
        <dbReference type="PROSITE" id="PS50011"/>
    </source>
</evidence>
<dbReference type="Proteomes" id="UP000831327">
    <property type="component" value="Chromosome"/>
</dbReference>
<dbReference type="InterPro" id="IPR014729">
    <property type="entry name" value="Rossmann-like_a/b/a_fold"/>
</dbReference>
<dbReference type="InterPro" id="IPR011009">
    <property type="entry name" value="Kinase-like_dom_sf"/>
</dbReference>
<dbReference type="CDD" id="cd14014">
    <property type="entry name" value="STKc_PknB_like"/>
    <property type="match status" value="1"/>
</dbReference>
<dbReference type="EMBL" id="AP025637">
    <property type="protein sequence ID" value="BDG73947.1"/>
    <property type="molecule type" value="Genomic_DNA"/>
</dbReference>
<dbReference type="Gene3D" id="3.40.50.620">
    <property type="entry name" value="HUPs"/>
    <property type="match status" value="1"/>
</dbReference>
<dbReference type="CDD" id="cd00293">
    <property type="entry name" value="USP-like"/>
    <property type="match status" value="1"/>
</dbReference>
<evidence type="ECO:0000256" key="1">
    <source>
        <dbReference type="ARBA" id="ARBA00022679"/>
    </source>
</evidence>
<keyword evidence="7" id="KW-1185">Reference proteome</keyword>
<dbReference type="SUPFAM" id="SSF52402">
    <property type="entry name" value="Adenine nucleotide alpha hydrolases-like"/>
    <property type="match status" value="1"/>
</dbReference>
<name>A0ABM7Y7N4_9PROT</name>
<organism evidence="6 7">
    <name type="scientific">Roseomonas fluvialis</name>
    <dbReference type="NCBI Taxonomy" id="1750527"/>
    <lineage>
        <taxon>Bacteria</taxon>
        <taxon>Pseudomonadati</taxon>
        <taxon>Pseudomonadota</taxon>
        <taxon>Alphaproteobacteria</taxon>
        <taxon>Acetobacterales</taxon>
        <taxon>Roseomonadaceae</taxon>
        <taxon>Roseomonas</taxon>
    </lineage>
</organism>
<dbReference type="RefSeq" id="WP_244408160.1">
    <property type="nucleotide sequence ID" value="NZ_AP025637.1"/>
</dbReference>
<dbReference type="Pfam" id="PF00069">
    <property type="entry name" value="Pkinase"/>
    <property type="match status" value="1"/>
</dbReference>
<keyword evidence="2" id="KW-0547">Nucleotide-binding</keyword>
<evidence type="ECO:0000256" key="3">
    <source>
        <dbReference type="ARBA" id="ARBA00022777"/>
    </source>
</evidence>
<dbReference type="PROSITE" id="PS00108">
    <property type="entry name" value="PROTEIN_KINASE_ST"/>
    <property type="match status" value="1"/>
</dbReference>
<gene>
    <name evidence="6" type="ORF">Rmf_38760</name>
</gene>
<dbReference type="PROSITE" id="PS50011">
    <property type="entry name" value="PROTEIN_KINASE_DOM"/>
    <property type="match status" value="1"/>
</dbReference>
<proteinExistence type="predicted"/>
<keyword evidence="3 6" id="KW-0418">Kinase</keyword>
<protein>
    <submittedName>
        <fullName evidence="6">Serine/threonine protein kinase</fullName>
    </submittedName>
</protein>
<dbReference type="InterPro" id="IPR008271">
    <property type="entry name" value="Ser/Thr_kinase_AS"/>
</dbReference>
<evidence type="ECO:0000313" key="7">
    <source>
        <dbReference type="Proteomes" id="UP000831327"/>
    </source>
</evidence>
<dbReference type="SMART" id="SM00220">
    <property type="entry name" value="S_TKc"/>
    <property type="match status" value="1"/>
</dbReference>